<dbReference type="AlphaFoldDB" id="A0A5C6F1F2"/>
<evidence type="ECO:0000313" key="3">
    <source>
        <dbReference type="Proteomes" id="UP000317977"/>
    </source>
</evidence>
<dbReference type="InterPro" id="IPR041664">
    <property type="entry name" value="AAA_16"/>
</dbReference>
<dbReference type="Gene3D" id="3.40.50.300">
    <property type="entry name" value="P-loop containing nucleotide triphosphate hydrolases"/>
    <property type="match status" value="1"/>
</dbReference>
<comment type="caution">
    <text evidence="2">The sequence shown here is derived from an EMBL/GenBank/DDBJ whole genome shotgun (WGS) entry which is preliminary data.</text>
</comment>
<dbReference type="SUPFAM" id="SSF52540">
    <property type="entry name" value="P-loop containing nucleoside triphosphate hydrolases"/>
    <property type="match status" value="1"/>
</dbReference>
<dbReference type="RefSeq" id="WP_146533344.1">
    <property type="nucleotide sequence ID" value="NZ_SJPX01000002.1"/>
</dbReference>
<evidence type="ECO:0000313" key="2">
    <source>
        <dbReference type="EMBL" id="TWU55082.1"/>
    </source>
</evidence>
<dbReference type="InterPro" id="IPR027417">
    <property type="entry name" value="P-loop_NTPase"/>
</dbReference>
<dbReference type="OrthoDB" id="282562at2"/>
<protein>
    <recommendedName>
        <fullName evidence="1">Orc1-like AAA ATPase domain-containing protein</fullName>
    </recommendedName>
</protein>
<gene>
    <name evidence="2" type="ORF">Poly59_13770</name>
</gene>
<sequence length="216" mass="23934">MISTVADAAVSNPFCTRFVRPGAIPYRFSIGDERAQLDAIVDRLGQSRCGLIVGPHGTGKSTLVAEVVRRFESERVAVAPLQLCVSPSMTFLSRIRYRYTAARRVRQAQVSLASGGLLVVDGAEQLSRWAWCGLLRSARRRNQIMLATSHHDFPGATTLHRTGNSRSLIQELTESLIADSSDEIADRVSAELSRRQLSKSTNVRDLWFDLYDVVQS</sequence>
<reference evidence="2 3" key="1">
    <citation type="submission" date="2019-02" db="EMBL/GenBank/DDBJ databases">
        <title>Deep-cultivation of Planctomycetes and their phenomic and genomic characterization uncovers novel biology.</title>
        <authorList>
            <person name="Wiegand S."/>
            <person name="Jogler M."/>
            <person name="Boedeker C."/>
            <person name="Pinto D."/>
            <person name="Vollmers J."/>
            <person name="Rivas-Marin E."/>
            <person name="Kohn T."/>
            <person name="Peeters S.H."/>
            <person name="Heuer A."/>
            <person name="Rast P."/>
            <person name="Oberbeckmann S."/>
            <person name="Bunk B."/>
            <person name="Jeske O."/>
            <person name="Meyerdierks A."/>
            <person name="Storesund J.E."/>
            <person name="Kallscheuer N."/>
            <person name="Luecker S."/>
            <person name="Lage O.M."/>
            <person name="Pohl T."/>
            <person name="Merkel B.J."/>
            <person name="Hornburger P."/>
            <person name="Mueller R.-W."/>
            <person name="Bruemmer F."/>
            <person name="Labrenz M."/>
            <person name="Spormann A.M."/>
            <person name="Op Den Camp H."/>
            <person name="Overmann J."/>
            <person name="Amann R."/>
            <person name="Jetten M.S.M."/>
            <person name="Mascher T."/>
            <person name="Medema M.H."/>
            <person name="Devos D.P."/>
            <person name="Kaster A.-K."/>
            <person name="Ovreas L."/>
            <person name="Rohde M."/>
            <person name="Galperin M.Y."/>
            <person name="Jogler C."/>
        </authorList>
    </citation>
    <scope>NUCLEOTIDE SEQUENCE [LARGE SCALE GENOMIC DNA]</scope>
    <source>
        <strain evidence="2 3">Poly59</strain>
    </source>
</reference>
<organism evidence="2 3">
    <name type="scientific">Rubripirellula reticaptiva</name>
    <dbReference type="NCBI Taxonomy" id="2528013"/>
    <lineage>
        <taxon>Bacteria</taxon>
        <taxon>Pseudomonadati</taxon>
        <taxon>Planctomycetota</taxon>
        <taxon>Planctomycetia</taxon>
        <taxon>Pirellulales</taxon>
        <taxon>Pirellulaceae</taxon>
        <taxon>Rubripirellula</taxon>
    </lineage>
</organism>
<name>A0A5C6F1F2_9BACT</name>
<evidence type="ECO:0000259" key="1">
    <source>
        <dbReference type="Pfam" id="PF13191"/>
    </source>
</evidence>
<feature type="domain" description="Orc1-like AAA ATPase" evidence="1">
    <location>
        <begin position="32"/>
        <end position="85"/>
    </location>
</feature>
<dbReference type="Proteomes" id="UP000317977">
    <property type="component" value="Unassembled WGS sequence"/>
</dbReference>
<accession>A0A5C6F1F2</accession>
<dbReference type="EMBL" id="SJPX01000002">
    <property type="protein sequence ID" value="TWU55082.1"/>
    <property type="molecule type" value="Genomic_DNA"/>
</dbReference>
<proteinExistence type="predicted"/>
<dbReference type="Pfam" id="PF13191">
    <property type="entry name" value="AAA_16"/>
    <property type="match status" value="1"/>
</dbReference>
<keyword evidence="3" id="KW-1185">Reference proteome</keyword>